<keyword evidence="2" id="KW-0119">Carbohydrate metabolism</keyword>
<keyword evidence="2" id="KW-0313">Glucose metabolism</keyword>
<keyword evidence="5" id="KW-1185">Reference proteome</keyword>
<dbReference type="RefSeq" id="WP_310015553.1">
    <property type="nucleotide sequence ID" value="NZ_JAVDQT010000009.1"/>
</dbReference>
<dbReference type="InterPro" id="IPR050282">
    <property type="entry name" value="Cycloisomerase_2"/>
</dbReference>
<reference evidence="4 5" key="1">
    <citation type="submission" date="2023-07" db="EMBL/GenBank/DDBJ databases">
        <title>Sorghum-associated microbial communities from plants grown in Nebraska, USA.</title>
        <authorList>
            <person name="Schachtman D."/>
        </authorList>
    </citation>
    <scope>NUCLEOTIDE SEQUENCE [LARGE SCALE GENOMIC DNA]</scope>
    <source>
        <strain evidence="4 5">DS1730</strain>
    </source>
</reference>
<name>A0ABU1MDS8_9HYPH</name>
<sequence length="386" mass="42187">MYSTLKTVVLMVVAATSFHLSSARAADKSFIYVSNAEDGTITSYILNDQGIMRQLQVFRVGGLVMPLASNPRKNVLYAGVRSAPFKVHSMSIDPKTGILTTLNSAPLKDNMLHISTDNAGNYLFASSNSGDLIAIKSLSDLGEASQEDIQVIKSLHYTHAIKLDWTNRFAFAPSLGENAVEKFIFDARHGTLRYNDPRKIVSDKKSGLRHLSLSPDNQHLYVVSQFLATVEAFSIDHKTGSLKKIGSFEGLADTTLAPGKQRPPVSQNGAAKPDVQAIWAADIQITPDGSFVYITERTTSQIIGFKRNESTGELTYINSLQTEEQPRSFSINKKGDFLVVAGEKSDHISSYSINRKDGSLKLIDRQATGKGSAWVEIVSIVVGKND</sequence>
<dbReference type="Gene3D" id="2.130.10.10">
    <property type="entry name" value="YVTN repeat-like/Quinoprotein amine dehydrogenase"/>
    <property type="match status" value="1"/>
</dbReference>
<proteinExistence type="inferred from homology"/>
<dbReference type="Proteomes" id="UP001184614">
    <property type="component" value="Unassembled WGS sequence"/>
</dbReference>
<keyword evidence="4" id="KW-0378">Hydrolase</keyword>
<dbReference type="EC" id="3.1.1.31" evidence="4"/>
<evidence type="ECO:0000256" key="2">
    <source>
        <dbReference type="ARBA" id="ARBA00022526"/>
    </source>
</evidence>
<evidence type="ECO:0000313" key="5">
    <source>
        <dbReference type="Proteomes" id="UP001184614"/>
    </source>
</evidence>
<dbReference type="InterPro" id="IPR015943">
    <property type="entry name" value="WD40/YVTN_repeat-like_dom_sf"/>
</dbReference>
<feature type="chain" id="PRO_5047533043" evidence="3">
    <location>
        <begin position="26"/>
        <end position="386"/>
    </location>
</feature>
<dbReference type="EMBL" id="JAVDQT010000009">
    <property type="protein sequence ID" value="MDR6434194.1"/>
    <property type="molecule type" value="Genomic_DNA"/>
</dbReference>
<comment type="caution">
    <text evidence="4">The sequence shown here is derived from an EMBL/GenBank/DDBJ whole genome shotgun (WGS) entry which is preliminary data.</text>
</comment>
<evidence type="ECO:0000256" key="1">
    <source>
        <dbReference type="ARBA" id="ARBA00005564"/>
    </source>
</evidence>
<dbReference type="PANTHER" id="PTHR30344:SF1">
    <property type="entry name" value="6-PHOSPHOGLUCONOLACTONASE"/>
    <property type="match status" value="1"/>
</dbReference>
<comment type="similarity">
    <text evidence="1">Belongs to the cycloisomerase 2 family.</text>
</comment>
<feature type="signal peptide" evidence="3">
    <location>
        <begin position="1"/>
        <end position="25"/>
    </location>
</feature>
<protein>
    <submittedName>
        <fullName evidence="4">6-phosphogluconolactonase</fullName>
        <ecNumber evidence="4">3.1.1.31</ecNumber>
    </submittedName>
</protein>
<organism evidence="4 5">
    <name type="scientific">Brucella pseudogrignonensis</name>
    <dbReference type="NCBI Taxonomy" id="419475"/>
    <lineage>
        <taxon>Bacteria</taxon>
        <taxon>Pseudomonadati</taxon>
        <taxon>Pseudomonadota</taxon>
        <taxon>Alphaproteobacteria</taxon>
        <taxon>Hyphomicrobiales</taxon>
        <taxon>Brucellaceae</taxon>
        <taxon>Brucella/Ochrobactrum group</taxon>
        <taxon>Brucella</taxon>
    </lineage>
</organism>
<dbReference type="InterPro" id="IPR011045">
    <property type="entry name" value="N2O_reductase_N"/>
</dbReference>
<evidence type="ECO:0000313" key="4">
    <source>
        <dbReference type="EMBL" id="MDR6434194.1"/>
    </source>
</evidence>
<dbReference type="SUPFAM" id="SSF50974">
    <property type="entry name" value="Nitrous oxide reductase, N-terminal domain"/>
    <property type="match status" value="1"/>
</dbReference>
<accession>A0ABU1MDS8</accession>
<dbReference type="PANTHER" id="PTHR30344">
    <property type="entry name" value="6-PHOSPHOGLUCONOLACTONASE-RELATED"/>
    <property type="match status" value="1"/>
</dbReference>
<evidence type="ECO:0000256" key="3">
    <source>
        <dbReference type="SAM" id="SignalP"/>
    </source>
</evidence>
<dbReference type="InterPro" id="IPR019405">
    <property type="entry name" value="Lactonase_7-beta_prop"/>
</dbReference>
<keyword evidence="3" id="KW-0732">Signal</keyword>
<gene>
    <name evidence="4" type="ORF">J2782_003945</name>
</gene>
<dbReference type="GO" id="GO:0017057">
    <property type="term" value="F:6-phosphogluconolactonase activity"/>
    <property type="evidence" value="ECO:0007669"/>
    <property type="project" value="UniProtKB-EC"/>
</dbReference>
<dbReference type="Pfam" id="PF10282">
    <property type="entry name" value="Lactonase"/>
    <property type="match status" value="1"/>
</dbReference>